<dbReference type="InterPro" id="IPR032675">
    <property type="entry name" value="LRR_dom_sf"/>
</dbReference>
<dbReference type="PANTHER" id="PTHR24113:SF12">
    <property type="entry name" value="RAN GTPASE-ACTIVATING PROTEIN 1"/>
    <property type="match status" value="1"/>
</dbReference>
<keyword evidence="2" id="KW-0433">Leucine-rich repeat</keyword>
<dbReference type="InterPro" id="IPR027038">
    <property type="entry name" value="RanGap"/>
</dbReference>
<evidence type="ECO:0000256" key="3">
    <source>
        <dbReference type="ARBA" id="ARBA00022737"/>
    </source>
</evidence>
<keyword evidence="1" id="KW-0343">GTPase activation</keyword>
<name>A0ABQ8YZT6_9EUKA</name>
<dbReference type="Proteomes" id="UP001150062">
    <property type="component" value="Unassembled WGS sequence"/>
</dbReference>
<protein>
    <submittedName>
        <fullName evidence="4">Ynein regulatory complex subunit 5</fullName>
    </submittedName>
</protein>
<dbReference type="Pfam" id="PF13516">
    <property type="entry name" value="LRR_6"/>
    <property type="match status" value="3"/>
</dbReference>
<reference evidence="4" key="1">
    <citation type="submission" date="2022-08" db="EMBL/GenBank/DDBJ databases">
        <title>Novel sulfate-reducing endosymbionts in the free-living metamonad Anaeramoeba.</title>
        <authorList>
            <person name="Jerlstrom-Hultqvist J."/>
            <person name="Cepicka I."/>
            <person name="Gallot-Lavallee L."/>
            <person name="Salas-Leiva D."/>
            <person name="Curtis B.A."/>
            <person name="Zahonova K."/>
            <person name="Pipaliya S."/>
            <person name="Dacks J."/>
            <person name="Roger A.J."/>
        </authorList>
    </citation>
    <scope>NUCLEOTIDE SEQUENCE</scope>
    <source>
        <strain evidence="4">Schooner1</strain>
    </source>
</reference>
<gene>
    <name evidence="4" type="ORF">M0813_16424</name>
</gene>
<sequence length="102" mass="11569">MITSKIQVEKEEFKNILQRLVRNDQTLINLDLTWNQIGAKEMKALIESLKVNQSLLQLNLTSNQIEAEGTEEMQALSESLKVNQNLTKLSLSENGLKDEGKL</sequence>
<keyword evidence="3" id="KW-0677">Repeat</keyword>
<dbReference type="PANTHER" id="PTHR24113">
    <property type="entry name" value="RAN GTPASE-ACTIVATING PROTEIN 1"/>
    <property type="match status" value="1"/>
</dbReference>
<proteinExistence type="predicted"/>
<dbReference type="SUPFAM" id="SSF52047">
    <property type="entry name" value="RNI-like"/>
    <property type="match status" value="1"/>
</dbReference>
<comment type="caution">
    <text evidence="4">The sequence shown here is derived from an EMBL/GenBank/DDBJ whole genome shotgun (WGS) entry which is preliminary data.</text>
</comment>
<dbReference type="EMBL" id="JAOAOG010000086">
    <property type="protein sequence ID" value="KAJ6250078.1"/>
    <property type="molecule type" value="Genomic_DNA"/>
</dbReference>
<evidence type="ECO:0000313" key="5">
    <source>
        <dbReference type="Proteomes" id="UP001150062"/>
    </source>
</evidence>
<accession>A0ABQ8YZT6</accession>
<dbReference type="Gene3D" id="3.80.10.10">
    <property type="entry name" value="Ribonuclease Inhibitor"/>
    <property type="match status" value="1"/>
</dbReference>
<evidence type="ECO:0000256" key="2">
    <source>
        <dbReference type="ARBA" id="ARBA00022614"/>
    </source>
</evidence>
<dbReference type="InterPro" id="IPR001611">
    <property type="entry name" value="Leu-rich_rpt"/>
</dbReference>
<evidence type="ECO:0000313" key="4">
    <source>
        <dbReference type="EMBL" id="KAJ6250078.1"/>
    </source>
</evidence>
<keyword evidence="5" id="KW-1185">Reference proteome</keyword>
<organism evidence="4 5">
    <name type="scientific">Anaeramoeba flamelloides</name>
    <dbReference type="NCBI Taxonomy" id="1746091"/>
    <lineage>
        <taxon>Eukaryota</taxon>
        <taxon>Metamonada</taxon>
        <taxon>Anaeramoebidae</taxon>
        <taxon>Anaeramoeba</taxon>
    </lineage>
</organism>
<evidence type="ECO:0000256" key="1">
    <source>
        <dbReference type="ARBA" id="ARBA00022468"/>
    </source>
</evidence>